<sequence length="125" mass="14074">MRPPRHGRDHQVFHCKDKVLAKRIEILNLTLTKSNCNYSLSQSPDWRGVVETDQEVSAANHSPSVRPVNHVNTTNGSVCSWAEALPPELSTQRVKKKSDHLKPPQLFPKICKMDRGWGDHPGSSE</sequence>
<gene>
    <name evidence="1" type="ORF">XNOV1_A033266</name>
</gene>
<accession>A0AAV1FG76</accession>
<dbReference type="AlphaFoldDB" id="A0AAV1FG76"/>
<name>A0AAV1FG76_XYRNO</name>
<evidence type="ECO:0000313" key="2">
    <source>
        <dbReference type="Proteomes" id="UP001178508"/>
    </source>
</evidence>
<dbReference type="EMBL" id="OY660870">
    <property type="protein sequence ID" value="CAJ1059402.1"/>
    <property type="molecule type" value="Genomic_DNA"/>
</dbReference>
<evidence type="ECO:0000313" key="1">
    <source>
        <dbReference type="EMBL" id="CAJ1059402.1"/>
    </source>
</evidence>
<organism evidence="1 2">
    <name type="scientific">Xyrichtys novacula</name>
    <name type="common">Pearly razorfish</name>
    <name type="synonym">Hemipteronotus novacula</name>
    <dbReference type="NCBI Taxonomy" id="13765"/>
    <lineage>
        <taxon>Eukaryota</taxon>
        <taxon>Metazoa</taxon>
        <taxon>Chordata</taxon>
        <taxon>Craniata</taxon>
        <taxon>Vertebrata</taxon>
        <taxon>Euteleostomi</taxon>
        <taxon>Actinopterygii</taxon>
        <taxon>Neopterygii</taxon>
        <taxon>Teleostei</taxon>
        <taxon>Neoteleostei</taxon>
        <taxon>Acanthomorphata</taxon>
        <taxon>Eupercaria</taxon>
        <taxon>Labriformes</taxon>
        <taxon>Labridae</taxon>
        <taxon>Xyrichtys</taxon>
    </lineage>
</organism>
<protein>
    <recommendedName>
        <fullName evidence="3">Prolactin receptor</fullName>
    </recommendedName>
</protein>
<evidence type="ECO:0008006" key="3">
    <source>
        <dbReference type="Google" id="ProtNLM"/>
    </source>
</evidence>
<reference evidence="1" key="1">
    <citation type="submission" date="2023-08" db="EMBL/GenBank/DDBJ databases">
        <authorList>
            <person name="Alioto T."/>
            <person name="Alioto T."/>
            <person name="Gomez Garrido J."/>
        </authorList>
    </citation>
    <scope>NUCLEOTIDE SEQUENCE</scope>
</reference>
<keyword evidence="2" id="KW-1185">Reference proteome</keyword>
<proteinExistence type="predicted"/>
<dbReference type="Proteomes" id="UP001178508">
    <property type="component" value="Chromosome 7"/>
</dbReference>